<dbReference type="RefSeq" id="WP_104228671.1">
    <property type="nucleotide sequence ID" value="NZ_PSNW01000001.1"/>
</dbReference>
<dbReference type="AlphaFoldDB" id="A0A2S5TL35"/>
<gene>
    <name evidence="2" type="ORF">C3942_02095</name>
</gene>
<dbReference type="InterPro" id="IPR010621">
    <property type="entry name" value="DUF1214"/>
</dbReference>
<comment type="caution">
    <text evidence="2">The sequence shown here is derived from an EMBL/GenBank/DDBJ whole genome shotgun (WGS) entry which is preliminary data.</text>
</comment>
<sequence length="368" mass="40798">MIQTAPSPVPDQGQAWIDFCDALKAAGRIALRPDAPATELERAEAWRCLSRYTRLGLQMMLEFGDPDFPQFYAASDDTIKVFLPNPDNRYANATIAGDREYRISGRRGQAPYLSFGTKANRYAVDGTMASTGELEASQMQFEADGRFEIVASRHPQPGNWLPMADDSSMLIVRETFFDRSRETPGSFHIERIGAPPAPPPLDGAALAAGLQRAAGFVQGTFRLVADWTAMVAAHPNRLAAAPYAEAAMRVGGDPKICYYHGYWQLNRGEALVIETEVPDCAYWNFQLANWWLESLDALHRPVAINHHAARRNEDGSVTLVIAAENPGVANYIDTDGHDRGGMLLRWVDARHHPQPRCRVVSLDSLRPH</sequence>
<keyword evidence="3" id="KW-1185">Reference proteome</keyword>
<protein>
    <recommendedName>
        <fullName evidence="1">DUF1214 domain-containing protein</fullName>
    </recommendedName>
</protein>
<evidence type="ECO:0000259" key="1">
    <source>
        <dbReference type="Pfam" id="PF06742"/>
    </source>
</evidence>
<dbReference type="Pfam" id="PF06742">
    <property type="entry name" value="DUF1214"/>
    <property type="match status" value="2"/>
</dbReference>
<proteinExistence type="predicted"/>
<accession>A0A2S5TL35</accession>
<dbReference type="OrthoDB" id="7053758at2"/>
<feature type="domain" description="DUF1214" evidence="1">
    <location>
        <begin position="95"/>
        <end position="173"/>
    </location>
</feature>
<name>A0A2S5TL35_9GAMM</name>
<evidence type="ECO:0000313" key="2">
    <source>
        <dbReference type="EMBL" id="PPE75706.1"/>
    </source>
</evidence>
<feature type="domain" description="DUF1214" evidence="1">
    <location>
        <begin position="273"/>
        <end position="345"/>
    </location>
</feature>
<dbReference type="Proteomes" id="UP000238220">
    <property type="component" value="Unassembled WGS sequence"/>
</dbReference>
<evidence type="ECO:0000313" key="3">
    <source>
        <dbReference type="Proteomes" id="UP000238220"/>
    </source>
</evidence>
<dbReference type="EMBL" id="PSNW01000001">
    <property type="protein sequence ID" value="PPE75706.1"/>
    <property type="molecule type" value="Genomic_DNA"/>
</dbReference>
<reference evidence="2 3" key="1">
    <citation type="submission" date="2018-02" db="EMBL/GenBank/DDBJ databases">
        <title>Genome sequencing of Solimonas sp. HR-BB.</title>
        <authorList>
            <person name="Lee Y."/>
            <person name="Jeon C.O."/>
        </authorList>
    </citation>
    <scope>NUCLEOTIDE SEQUENCE [LARGE SCALE GENOMIC DNA]</scope>
    <source>
        <strain evidence="2 3">HR-BB</strain>
    </source>
</reference>
<organism evidence="2 3">
    <name type="scientific">Solimonas fluminis</name>
    <dbReference type="NCBI Taxonomy" id="2086571"/>
    <lineage>
        <taxon>Bacteria</taxon>
        <taxon>Pseudomonadati</taxon>
        <taxon>Pseudomonadota</taxon>
        <taxon>Gammaproteobacteria</taxon>
        <taxon>Nevskiales</taxon>
        <taxon>Nevskiaceae</taxon>
        <taxon>Solimonas</taxon>
    </lineage>
</organism>